<accession>A0A0F9LJN8</accession>
<reference evidence="1" key="1">
    <citation type="journal article" date="2015" name="Nature">
        <title>Complex archaea that bridge the gap between prokaryotes and eukaryotes.</title>
        <authorList>
            <person name="Spang A."/>
            <person name="Saw J.H."/>
            <person name="Jorgensen S.L."/>
            <person name="Zaremba-Niedzwiedzka K."/>
            <person name="Martijn J."/>
            <person name="Lind A.E."/>
            <person name="van Eijk R."/>
            <person name="Schleper C."/>
            <person name="Guy L."/>
            <person name="Ettema T.J."/>
        </authorList>
    </citation>
    <scope>NUCLEOTIDE SEQUENCE</scope>
</reference>
<dbReference type="EMBL" id="LAZR01006240">
    <property type="protein sequence ID" value="KKM93618.1"/>
    <property type="molecule type" value="Genomic_DNA"/>
</dbReference>
<comment type="caution">
    <text evidence="1">The sequence shown here is derived from an EMBL/GenBank/DDBJ whole genome shotgun (WGS) entry which is preliminary data.</text>
</comment>
<protein>
    <submittedName>
        <fullName evidence="1">Uncharacterized protein</fullName>
    </submittedName>
</protein>
<gene>
    <name evidence="1" type="ORF">LCGC14_1206490</name>
</gene>
<proteinExistence type="predicted"/>
<evidence type="ECO:0000313" key="1">
    <source>
        <dbReference type="EMBL" id="KKM93618.1"/>
    </source>
</evidence>
<sequence>MIANNYIQADLIAAMKEDAPIVTEIGDEQGRIKEQQWAGTGFTYPAVRLRLNRQVPEGKSGCDHNRLSFSVLVFTEGGSSKEADLIAGLVNDLFAGDENGDGKFFHGETQAGKEWTSTLRSTGLDSAIRTGEKLWQAFANFSCIVRRAS</sequence>
<name>A0A0F9LJN8_9ZZZZ</name>
<organism evidence="1">
    <name type="scientific">marine sediment metagenome</name>
    <dbReference type="NCBI Taxonomy" id="412755"/>
    <lineage>
        <taxon>unclassified sequences</taxon>
        <taxon>metagenomes</taxon>
        <taxon>ecological metagenomes</taxon>
    </lineage>
</organism>
<dbReference type="AlphaFoldDB" id="A0A0F9LJN8"/>